<feature type="region of interest" description="Disordered" evidence="4">
    <location>
        <begin position="50"/>
        <end position="125"/>
    </location>
</feature>
<dbReference type="Gene3D" id="4.10.240.10">
    <property type="entry name" value="Zn(2)-C6 fungal-type DNA-binding domain"/>
    <property type="match status" value="1"/>
</dbReference>
<feature type="transmembrane region" description="Helical" evidence="5">
    <location>
        <begin position="186"/>
        <end position="208"/>
    </location>
</feature>
<evidence type="ECO:0000256" key="1">
    <source>
        <dbReference type="ARBA" id="ARBA00004123"/>
    </source>
</evidence>
<keyword evidence="2" id="KW-0479">Metal-binding</keyword>
<dbReference type="InterPro" id="IPR036864">
    <property type="entry name" value="Zn2-C6_fun-type_DNA-bd_sf"/>
</dbReference>
<dbReference type="GO" id="GO:0005634">
    <property type="term" value="C:nucleus"/>
    <property type="evidence" value="ECO:0007669"/>
    <property type="project" value="UniProtKB-SubCell"/>
</dbReference>
<dbReference type="SMART" id="SM00066">
    <property type="entry name" value="GAL4"/>
    <property type="match status" value="1"/>
</dbReference>
<dbReference type="GO" id="GO:0003677">
    <property type="term" value="F:DNA binding"/>
    <property type="evidence" value="ECO:0007669"/>
    <property type="project" value="InterPro"/>
</dbReference>
<dbReference type="Proteomes" id="UP000240760">
    <property type="component" value="Unassembled WGS sequence"/>
</dbReference>
<dbReference type="InterPro" id="IPR001138">
    <property type="entry name" value="Zn2Cys6_DnaBD"/>
</dbReference>
<keyword evidence="5" id="KW-1133">Transmembrane helix</keyword>
<dbReference type="PANTHER" id="PTHR31001:SF84">
    <property type="entry name" value="FUNGAL SPECIFIC TRANSCRIPTION FACTOR"/>
    <property type="match status" value="1"/>
</dbReference>
<dbReference type="OrthoDB" id="5344325at2759"/>
<evidence type="ECO:0000256" key="3">
    <source>
        <dbReference type="ARBA" id="ARBA00023242"/>
    </source>
</evidence>
<evidence type="ECO:0000313" key="7">
    <source>
        <dbReference type="EMBL" id="PTB76514.1"/>
    </source>
</evidence>
<evidence type="ECO:0000256" key="5">
    <source>
        <dbReference type="SAM" id="Phobius"/>
    </source>
</evidence>
<dbReference type="PROSITE" id="PS50048">
    <property type="entry name" value="ZN2_CY6_FUNGAL_2"/>
    <property type="match status" value="1"/>
</dbReference>
<name>A0A2T4C4R5_TRILO</name>
<keyword evidence="8" id="KW-1185">Reference proteome</keyword>
<dbReference type="InterPro" id="IPR050613">
    <property type="entry name" value="Sec_Metabolite_Reg"/>
</dbReference>
<evidence type="ECO:0000256" key="2">
    <source>
        <dbReference type="ARBA" id="ARBA00022723"/>
    </source>
</evidence>
<organism evidence="7 8">
    <name type="scientific">Trichoderma longibrachiatum ATCC 18648</name>
    <dbReference type="NCBI Taxonomy" id="983965"/>
    <lineage>
        <taxon>Eukaryota</taxon>
        <taxon>Fungi</taxon>
        <taxon>Dikarya</taxon>
        <taxon>Ascomycota</taxon>
        <taxon>Pezizomycotina</taxon>
        <taxon>Sordariomycetes</taxon>
        <taxon>Hypocreomycetidae</taxon>
        <taxon>Hypocreales</taxon>
        <taxon>Hypocreaceae</taxon>
        <taxon>Trichoderma</taxon>
    </lineage>
</organism>
<dbReference type="CDD" id="cd00067">
    <property type="entry name" value="GAL4"/>
    <property type="match status" value="1"/>
</dbReference>
<feature type="compositionally biased region" description="Polar residues" evidence="4">
    <location>
        <begin position="59"/>
        <end position="70"/>
    </location>
</feature>
<keyword evidence="5" id="KW-0812">Transmembrane</keyword>
<feature type="region of interest" description="Disordered" evidence="4">
    <location>
        <begin position="563"/>
        <end position="587"/>
    </location>
</feature>
<dbReference type="GO" id="GO:0008270">
    <property type="term" value="F:zinc ion binding"/>
    <property type="evidence" value="ECO:0007669"/>
    <property type="project" value="InterPro"/>
</dbReference>
<dbReference type="Pfam" id="PF04082">
    <property type="entry name" value="Fungal_trans"/>
    <property type="match status" value="1"/>
</dbReference>
<reference evidence="7 8" key="1">
    <citation type="submission" date="2016-07" db="EMBL/GenBank/DDBJ databases">
        <title>Multiple horizontal gene transfer events from other fungi enriched the ability of initially mycotrophic Trichoderma (Ascomycota) to feed on dead plant biomass.</title>
        <authorList>
            <consortium name="DOE Joint Genome Institute"/>
            <person name="Aerts A."/>
            <person name="Atanasova L."/>
            <person name="Chenthamara K."/>
            <person name="Zhang J."/>
            <person name="Grujic M."/>
            <person name="Henrissat B."/>
            <person name="Kuo A."/>
            <person name="Salamov A."/>
            <person name="Lipzen A."/>
            <person name="Labutti K."/>
            <person name="Barry K."/>
            <person name="Miao Y."/>
            <person name="Rahimi M.J."/>
            <person name="Shen Q."/>
            <person name="Grigoriev I.V."/>
            <person name="Kubicek C.P."/>
            <person name="Druzhinina I.S."/>
        </authorList>
    </citation>
    <scope>NUCLEOTIDE SEQUENCE [LARGE SCALE GENOMIC DNA]</scope>
    <source>
        <strain evidence="7 8">ATCC 18648</strain>
    </source>
</reference>
<dbReference type="CDD" id="cd12148">
    <property type="entry name" value="fungal_TF_MHR"/>
    <property type="match status" value="1"/>
</dbReference>
<evidence type="ECO:0000313" key="8">
    <source>
        <dbReference type="Proteomes" id="UP000240760"/>
    </source>
</evidence>
<feature type="domain" description="Zn(2)-C6 fungal-type" evidence="6">
    <location>
        <begin position="14"/>
        <end position="45"/>
    </location>
</feature>
<proteinExistence type="predicted"/>
<dbReference type="AlphaFoldDB" id="A0A2T4C4R5"/>
<evidence type="ECO:0000256" key="4">
    <source>
        <dbReference type="SAM" id="MobiDB-lite"/>
    </source>
</evidence>
<evidence type="ECO:0000259" key="6">
    <source>
        <dbReference type="PROSITE" id="PS50048"/>
    </source>
</evidence>
<sequence length="587" mass="68258">MDSIQQPVQRFKSSCTECQRRKQKCNRIWPCLHCKNRSTQRECRFIEKSANKANERSQARASTSSETAAQVTAKGRGAGSKRRYDSSDDSDSDYDSESDLDMDGGKGAIRQYSTRRRERPQGKQYMRSAATCIELQTALDSLPAREHVDALVISFFRNVNPHYGILHRSDFSREYDRWWKRRDSNYALPIPLTCLLLMICACACQHLPVDYRVRLERMLDASCQDRTETYHYHARCLHGVAPVGRYHRNNVLWLLHSVYWYKAEAMFTECCHVFNTAVREAQELGFDTEKDADVLPDFELEMRRRSWCVIDSWDWQIASGLFRQTLVDHSKCRAGRPSLTLEPDGDFSPLLHMVMQSELVHQLAERFSAPSNVKTHGQLMEYKGMVDEWMLNFPPIFALVNPDTSNDKKQAWIEYHRHYNYTMGYMMLLNPFRPHMQEVYTDQSSEEMLDLRRVAIDLTLLLVKVLDNWLKFLTFRDGRFHFIIFSLVDTATVLSNVVVNDKTGTVPRRDDIYRAANLALVLQRKLLFLSESAKVAFRIVQKLVKRMRTGAPLEYIASLEADDRSDDGRTPDYSSYRPFGYNKRGSQ</sequence>
<dbReference type="GO" id="GO:0006351">
    <property type="term" value="P:DNA-templated transcription"/>
    <property type="evidence" value="ECO:0007669"/>
    <property type="project" value="InterPro"/>
</dbReference>
<feature type="compositionally biased region" description="Acidic residues" evidence="4">
    <location>
        <begin position="87"/>
        <end position="102"/>
    </location>
</feature>
<dbReference type="InterPro" id="IPR007219">
    <property type="entry name" value="XnlR_reg_dom"/>
</dbReference>
<dbReference type="GO" id="GO:0000981">
    <property type="term" value="F:DNA-binding transcription factor activity, RNA polymerase II-specific"/>
    <property type="evidence" value="ECO:0007669"/>
    <property type="project" value="InterPro"/>
</dbReference>
<gene>
    <name evidence="7" type="ORF">M440DRAFT_1439174</name>
</gene>
<comment type="subcellular location">
    <subcellularLocation>
        <location evidence="1">Nucleus</location>
    </subcellularLocation>
</comment>
<protein>
    <recommendedName>
        <fullName evidence="6">Zn(2)-C6 fungal-type domain-containing protein</fullName>
    </recommendedName>
</protein>
<keyword evidence="3" id="KW-0539">Nucleus</keyword>
<dbReference type="PANTHER" id="PTHR31001">
    <property type="entry name" value="UNCHARACTERIZED TRANSCRIPTIONAL REGULATORY PROTEIN"/>
    <property type="match status" value="1"/>
</dbReference>
<keyword evidence="5" id="KW-0472">Membrane</keyword>
<dbReference type="EMBL" id="KZ679132">
    <property type="protein sequence ID" value="PTB76514.1"/>
    <property type="molecule type" value="Genomic_DNA"/>
</dbReference>
<accession>A0A2T4C4R5</accession>
<dbReference type="STRING" id="983965.A0A2T4C4R5"/>
<dbReference type="SUPFAM" id="SSF57701">
    <property type="entry name" value="Zn2/Cys6 DNA-binding domain"/>
    <property type="match status" value="1"/>
</dbReference>